<dbReference type="SUPFAM" id="SSF52540">
    <property type="entry name" value="P-loop containing nucleoside triphosphate hydrolases"/>
    <property type="match status" value="1"/>
</dbReference>
<dbReference type="OrthoDB" id="8182952at2759"/>
<evidence type="ECO:0000256" key="8">
    <source>
        <dbReference type="ARBA" id="ARBA00023175"/>
    </source>
</evidence>
<dbReference type="FunFam" id="3.40.850.10:FF:000008">
    <property type="entry name" value="Putative unconventional myosin-IXa"/>
    <property type="match status" value="1"/>
</dbReference>
<feature type="region of interest" description="Disordered" evidence="11">
    <location>
        <begin position="2479"/>
        <end position="2498"/>
    </location>
</feature>
<dbReference type="FunFam" id="1.20.58.530:FF:000005">
    <property type="entry name" value="unconventional myosin-IXa isoform X1"/>
    <property type="match status" value="1"/>
</dbReference>
<keyword evidence="9 10" id="KW-0009">Actin-binding</keyword>
<comment type="subcellular location">
    <subcellularLocation>
        <location evidence="1">Cytoplasm</location>
    </subcellularLocation>
</comment>
<dbReference type="Proteomes" id="UP000786811">
    <property type="component" value="Unassembled WGS sequence"/>
</dbReference>
<feature type="compositionally biased region" description="Basic and acidic residues" evidence="11">
    <location>
        <begin position="2454"/>
        <end position="2473"/>
    </location>
</feature>
<evidence type="ECO:0000259" key="13">
    <source>
        <dbReference type="PROSITE" id="PS51456"/>
    </source>
</evidence>
<dbReference type="GO" id="GO:0016459">
    <property type="term" value="C:myosin complex"/>
    <property type="evidence" value="ECO:0007669"/>
    <property type="project" value="UniProtKB-KW"/>
</dbReference>
<evidence type="ECO:0000256" key="2">
    <source>
        <dbReference type="ARBA" id="ARBA00008314"/>
    </source>
</evidence>
<sequence length="2527" mass="286876">MESLKRIKLERGTRKSLSTKSSKGSNPLLNARGLQNLSGPDLDPNPAGLASNHPLKKYHHGLNDDVPKSGRQVVKRFSNPEALRSNIRGNFSHGISRREILERRRENPEKFTQTLQHWKPGIENDRRNSYAESRPQTLPSIGKLAYNQERGFPIENRRISRQEILNRRTSFEAPRTPVQVAIRRKANSLLEPPSRILFNPERKDDSRLLKSSAYVKNAGSSCNTGKKREGFLDRREGARSAADFLTVSNRLRDATRDLVPRPSTLPKIVHTTRNLPYESHYNIALRQPKESASREAPIYGRIRRRKLSLPAISRESILRKSTGSLQYYRDLDADSVKETPIRSYRHLAGEMKLDCKKLSGTILRKSASKPAGQDQEDKADGGDKKGPSLMKDRAISRRRIISSVKESKEGNDKFRRTKDRDKDSGDVGSPKESNVIRRSVNESENKIKGVVQPKNSNLRVSTWHNVKSRSTDANAKNKSDAKQTHSTTLPLYMKSVRKTSSCTSSSIPTKIASRTAENRQPDTKTSRLEKFKKSATVIKTTKHTRSLSDINSTRSVSPAPSSSIFGFCTGRRKVQITGKKSQDADKTKEFVKGDLKLRKGELVWFDPGVGHVLPGEVLEYHRAANVLSVQAVIAGKPQTFTLTNLTGVKPRQDLGQNGVEDMIQLNDLNEASLLWNLKIRYDKELIYTYTGSILVAVNPYKMFDIYGLDQVKLYEGRILGTLPPHLFAMGSSAYSQVSAANNSTANQVVVISGESGSGKTESTKLVMQYLAAVNRAPSNLVTEQILEAAPLLESFGNAKTPRNNNSSRFGKYLEVHFRDGVIVGGRVTQYLLEKSRIVTQASDERNYHVFYELLAGLDQQLRDKYGLLTPDKYFYLNQGGSCQIDGKNDTQDFKALLSAMQVLGFTSEEQDTIFRILASVLHLGNVYFHRKQMRHGQEGVEVGSDAEIRWAAHLLQINVEGIIRALTTKTTEARNERVLTALNIDQALDARDAFAKALYSSLFSWLVARVNHIVYKGTKQTSAISILDIFGFENFTENSFEQLCINYANENLHFYFNKHIFKLEQQEYAKEKIDWTTINYTDNLPVIHLIAKKPVGILHLLDDESNFPKATDLSFLEKCHYNHALSELYSRPRMNSAEFAIKHYAGQVWYNVDGFLDKNRDTLRSDVVELLISSKIQMVSKMFQHVRSAHEANKTVNKPNGRFVTMKPRTPTVSARFHDSLQQLLESMSQCNPWFVRCIKPNNDKSPMKFDMPCVLEQLRYTGMLETIRIRKTGYPVRLLFGHFVDRYRYLISTRLPRGAPNKELCRIILDKAAPADAHDQYQLGLTRVFLRESLERNLEYNRALILERAAITVQRTVFLQAVYRGYRERKNFRALKKGVIMAQKLYRGKKERENFKVLKEEMAKRAEIERASRERAKAKQQREEQERTSRAVAGVNHLEIPAELAFIYSKLDDWQPLHTERNLLKVVGSVTPLPLTYSLPSDIDQHQFSKFTNIYFKSHIFGMKREPIKTPFLAKARDQDYTDSLMIFKLILRFMNENNLSGKREHALGDYIVNKGIVNEKLRDEILCQLANQTWKNENDQNKERGWLLLANCLSAFQPSPTLFKYFLKYVSDHAYNGYKAYCQRKLLQGERTVIRIMNSNQLTAHHVPRSYPPCVLEWRANRNRVNMALNVRFYDGETTTCAVDSWTTCEELANLAIQNHGVDNSGWTVSLWNYDTMVTETNGFDYVLDLISEMELAPAFPAAKHMFLEQRKNSFPPIKKREHTQVIRELEQDMDIPVPVLKTFQPLERKPVTKVVDKPVEPELQTPRRPAVPPPQPPVIKSPTRKQSHEPVLESSGEIGLSRQSALNDRYFEKEKQRSRSLDNLLQSEIILPPSKLTNLGLSSSKLNERYHSLERIGEVSVNSNSEYMTRSEVSQERKYSRIGRTTEPNIEEEEDLTIDFEYPDIQSVSQTGRSEDDKSSYIRSQTRFIKAQYPSKRTIPGSQSSRAYIEKSEYGAKSSAMSDTSEAPSLASHVRRVRVPSQASDVDQFLDELFMPVLDGNLDELSDARSLAASIKGTFKNVNDDVKKSETLDDFLEAITDDLVIQELSSAELSAKIRGGGNMDIPNQNTAFNFSPLSPGMMSPPMMMPMFSPSAASGSLPSGQNSNLNMGSGFLPIPIYNMQGLNLPQYPNSPPNQSADMVAYQQNLQRAFLQSAMAQNLQIQQQLLAQNQAFQQLLVQNGVQQPLPFSDGEQTNRAMPSQSTPLSQRLETVTVKAQVHRSQSPPKKAGLDLNRKTSIEYSARKISVERKISATPELKRTSSGRGNIQSNFTNVLSELKNRKSSTECSPGIAKGVPPPPPMPPPLDAHDPSESRPFLDPYGRAKTVRIGKWRWPPPSDSNEQQIQDSFTEFKMRQHQQQRKITPQYQEYNNTNGNVNGEGSVDWEEFEIENVIAETKAENHTVISTSVVTKHENHKEEGDKKKKKSNSEMRQRLEKVTANHSVRSTKTTEKPALLREDVKVNRLEDNRKLLLQQQLGNHSFIQ</sequence>
<keyword evidence="8 10" id="KW-0505">Motor protein</keyword>
<comment type="caution">
    <text evidence="14">The sequence shown here is derived from an EMBL/GenBank/DDBJ whole genome shotgun (WGS) entry which is preliminary data.</text>
</comment>
<evidence type="ECO:0000313" key="14">
    <source>
        <dbReference type="EMBL" id="CAG5093664.1"/>
    </source>
</evidence>
<feature type="compositionally biased region" description="Basic and acidic residues" evidence="11">
    <location>
        <begin position="405"/>
        <end position="425"/>
    </location>
</feature>
<organism evidence="14 15">
    <name type="scientific">Cotesia congregata</name>
    <name type="common">Parasitoid wasp</name>
    <name type="synonym">Apanteles congregatus</name>
    <dbReference type="NCBI Taxonomy" id="51543"/>
    <lineage>
        <taxon>Eukaryota</taxon>
        <taxon>Metazoa</taxon>
        <taxon>Ecdysozoa</taxon>
        <taxon>Arthropoda</taxon>
        <taxon>Hexapoda</taxon>
        <taxon>Insecta</taxon>
        <taxon>Pterygota</taxon>
        <taxon>Neoptera</taxon>
        <taxon>Endopterygota</taxon>
        <taxon>Hymenoptera</taxon>
        <taxon>Apocrita</taxon>
        <taxon>Ichneumonoidea</taxon>
        <taxon>Braconidae</taxon>
        <taxon>Microgastrinae</taxon>
        <taxon>Cotesia</taxon>
    </lineage>
</organism>
<accession>A0A8J2HJX2</accession>
<evidence type="ECO:0000313" key="15">
    <source>
        <dbReference type="Proteomes" id="UP000786811"/>
    </source>
</evidence>
<evidence type="ECO:0000256" key="10">
    <source>
        <dbReference type="PROSITE-ProRule" id="PRU00782"/>
    </source>
</evidence>
<dbReference type="InterPro" id="IPR038185">
    <property type="entry name" value="MyTH4_dom_sf"/>
</dbReference>
<dbReference type="GO" id="GO:0048731">
    <property type="term" value="P:system development"/>
    <property type="evidence" value="ECO:0007669"/>
    <property type="project" value="UniProtKB-ARBA"/>
</dbReference>
<feature type="compositionally biased region" description="Pro residues" evidence="11">
    <location>
        <begin position="1812"/>
        <end position="1822"/>
    </location>
</feature>
<dbReference type="InterPro" id="IPR027417">
    <property type="entry name" value="P-loop_NTPase"/>
</dbReference>
<dbReference type="PROSITE" id="PS51456">
    <property type="entry name" value="MYOSIN_MOTOR"/>
    <property type="match status" value="1"/>
</dbReference>
<dbReference type="GO" id="GO:0005524">
    <property type="term" value="F:ATP binding"/>
    <property type="evidence" value="ECO:0007669"/>
    <property type="project" value="UniProtKB-UniRule"/>
</dbReference>
<dbReference type="EMBL" id="CAJNRD030001120">
    <property type="protein sequence ID" value="CAG5093664.1"/>
    <property type="molecule type" value="Genomic_DNA"/>
</dbReference>
<dbReference type="Gene3D" id="1.20.5.190">
    <property type="match status" value="1"/>
</dbReference>
<comment type="similarity">
    <text evidence="2 10">Belongs to the TRAFAC class myosin-kinesin ATPase superfamily. Myosin family.</text>
</comment>
<dbReference type="Gene3D" id="1.20.120.720">
    <property type="entry name" value="Myosin VI head, motor domain, U50 subdomain"/>
    <property type="match status" value="1"/>
</dbReference>
<dbReference type="InterPro" id="IPR051567">
    <property type="entry name" value="Unconventional_Myosin_ATPase"/>
</dbReference>
<feature type="domain" description="MyTH4" evidence="12">
    <location>
        <begin position="1504"/>
        <end position="1664"/>
    </location>
</feature>
<evidence type="ECO:0000256" key="6">
    <source>
        <dbReference type="ARBA" id="ARBA00023054"/>
    </source>
</evidence>
<keyword evidence="7 10" id="KW-0518">Myosin</keyword>
<feature type="compositionally biased region" description="Basic and acidic residues" evidence="11">
    <location>
        <begin position="1"/>
        <end position="13"/>
    </location>
</feature>
<dbReference type="Pfam" id="PF00063">
    <property type="entry name" value="Myosin_head"/>
    <property type="match status" value="1"/>
</dbReference>
<keyword evidence="6" id="KW-0175">Coiled coil</keyword>
<dbReference type="PANTHER" id="PTHR22692:SF26">
    <property type="entry name" value="SH3 DOMAIN-CONTAINING PROTEIN"/>
    <property type="match status" value="1"/>
</dbReference>
<dbReference type="FunFam" id="1.10.10.820:FF:000001">
    <property type="entry name" value="Myosin heavy chain"/>
    <property type="match status" value="1"/>
</dbReference>
<feature type="compositionally biased region" description="Pro residues" evidence="11">
    <location>
        <begin position="2339"/>
        <end position="2349"/>
    </location>
</feature>
<dbReference type="GO" id="GO:0048513">
    <property type="term" value="P:animal organ development"/>
    <property type="evidence" value="ECO:0007669"/>
    <property type="project" value="UniProtKB-ARBA"/>
</dbReference>
<dbReference type="GO" id="GO:0003779">
    <property type="term" value="F:actin binding"/>
    <property type="evidence" value="ECO:0007669"/>
    <property type="project" value="UniProtKB-KW"/>
</dbReference>
<evidence type="ECO:0000256" key="4">
    <source>
        <dbReference type="ARBA" id="ARBA00022741"/>
    </source>
</evidence>
<keyword evidence="4 10" id="KW-0547">Nucleotide-binding</keyword>
<evidence type="ECO:0000256" key="1">
    <source>
        <dbReference type="ARBA" id="ARBA00004496"/>
    </source>
</evidence>
<feature type="region of interest" description="Disordered" evidence="11">
    <location>
        <begin position="1798"/>
        <end position="1843"/>
    </location>
</feature>
<dbReference type="GO" id="GO:0009888">
    <property type="term" value="P:tissue development"/>
    <property type="evidence" value="ECO:0007669"/>
    <property type="project" value="UniProtKB-ARBA"/>
</dbReference>
<feature type="domain" description="Myosin motor" evidence="13">
    <location>
        <begin position="657"/>
        <end position="1344"/>
    </location>
</feature>
<feature type="compositionally biased region" description="Basic and acidic residues" evidence="11">
    <location>
        <begin position="1410"/>
        <end position="1430"/>
    </location>
</feature>
<keyword evidence="5 10" id="KW-0067">ATP-binding</keyword>
<dbReference type="GO" id="GO:0009653">
    <property type="term" value="P:anatomical structure morphogenesis"/>
    <property type="evidence" value="ECO:0007669"/>
    <property type="project" value="UniProtKB-ARBA"/>
</dbReference>
<dbReference type="PROSITE" id="PS51016">
    <property type="entry name" value="MYTH4"/>
    <property type="match status" value="1"/>
</dbReference>
<dbReference type="SMART" id="SM00242">
    <property type="entry name" value="MYSc"/>
    <property type="match status" value="1"/>
</dbReference>
<dbReference type="InterPro" id="IPR036961">
    <property type="entry name" value="Kinesin_motor_dom_sf"/>
</dbReference>
<proteinExistence type="inferred from homology"/>
<evidence type="ECO:0000256" key="9">
    <source>
        <dbReference type="ARBA" id="ARBA00023203"/>
    </source>
</evidence>
<evidence type="ECO:0000256" key="5">
    <source>
        <dbReference type="ARBA" id="ARBA00022840"/>
    </source>
</evidence>
<feature type="compositionally biased region" description="Basic and acidic residues" evidence="11">
    <location>
        <begin position="375"/>
        <end position="395"/>
    </location>
</feature>
<dbReference type="Gene3D" id="3.40.850.10">
    <property type="entry name" value="Kinesin motor domain"/>
    <property type="match status" value="1"/>
</dbReference>
<dbReference type="GO" id="GO:0005737">
    <property type="term" value="C:cytoplasm"/>
    <property type="evidence" value="ECO:0007669"/>
    <property type="project" value="UniProtKB-SubCell"/>
</dbReference>
<dbReference type="SMART" id="SM00139">
    <property type="entry name" value="MyTH4"/>
    <property type="match status" value="1"/>
</dbReference>
<dbReference type="GO" id="GO:0003774">
    <property type="term" value="F:cytoskeletal motor activity"/>
    <property type="evidence" value="ECO:0007669"/>
    <property type="project" value="UniProtKB-UniRule"/>
</dbReference>
<dbReference type="Gene3D" id="1.10.10.820">
    <property type="match status" value="1"/>
</dbReference>
<feature type="region of interest" description="Disordered" evidence="11">
    <location>
        <begin position="364"/>
        <end position="488"/>
    </location>
</feature>
<evidence type="ECO:0000256" key="11">
    <source>
        <dbReference type="SAM" id="MobiDB-lite"/>
    </source>
</evidence>
<dbReference type="Gene3D" id="1.25.40.530">
    <property type="entry name" value="MyTH4 domain"/>
    <property type="match status" value="2"/>
</dbReference>
<keyword evidence="15" id="KW-1185">Reference proteome</keyword>
<protein>
    <submittedName>
        <fullName evidence="14">Similar to MYO15A: Unconventional myosin-XV (Homo sapiens)</fullName>
    </submittedName>
</protein>
<dbReference type="InterPro" id="IPR000048">
    <property type="entry name" value="IQ_motif_EF-hand-BS"/>
</dbReference>
<reference evidence="14" key="1">
    <citation type="submission" date="2021-04" db="EMBL/GenBank/DDBJ databases">
        <authorList>
            <person name="Chebbi M.A.C M."/>
        </authorList>
    </citation>
    <scope>NUCLEOTIDE SEQUENCE</scope>
</reference>
<dbReference type="Pfam" id="PF21989">
    <property type="entry name" value="RA_2"/>
    <property type="match status" value="1"/>
</dbReference>
<feature type="region of interest" description="Disordered" evidence="11">
    <location>
        <begin position="2328"/>
        <end position="2355"/>
    </location>
</feature>
<keyword evidence="3" id="KW-0963">Cytoplasm</keyword>
<dbReference type="Gene3D" id="6.20.240.20">
    <property type="match status" value="1"/>
</dbReference>
<feature type="region of interest" description="Disordered" evidence="11">
    <location>
        <begin position="1410"/>
        <end position="1431"/>
    </location>
</feature>
<dbReference type="Gene3D" id="1.20.58.530">
    <property type="match status" value="1"/>
</dbReference>
<dbReference type="PRINTS" id="PR00193">
    <property type="entry name" value="MYOSINHEAVY"/>
</dbReference>
<dbReference type="InterPro" id="IPR000857">
    <property type="entry name" value="MyTH4_dom"/>
</dbReference>
<dbReference type="PANTHER" id="PTHR22692">
    <property type="entry name" value="MYOSIN VII, XV"/>
    <property type="match status" value="1"/>
</dbReference>
<dbReference type="Pfam" id="PF00784">
    <property type="entry name" value="MyTH4"/>
    <property type="match status" value="1"/>
</dbReference>
<feature type="region of interest" description="Disordered" evidence="11">
    <location>
        <begin position="1910"/>
        <end position="1935"/>
    </location>
</feature>
<dbReference type="SMART" id="SM00015">
    <property type="entry name" value="IQ"/>
    <property type="match status" value="2"/>
</dbReference>
<feature type="binding site" evidence="10">
    <location>
        <begin position="753"/>
        <end position="760"/>
    </location>
    <ligand>
        <name>ATP</name>
        <dbReference type="ChEBI" id="CHEBI:30616"/>
    </ligand>
</feature>
<dbReference type="PROSITE" id="PS50096">
    <property type="entry name" value="IQ"/>
    <property type="match status" value="2"/>
</dbReference>
<feature type="region of interest" description="Actin-binding" evidence="10">
    <location>
        <begin position="1221"/>
        <end position="1243"/>
    </location>
</feature>
<evidence type="ECO:0000256" key="3">
    <source>
        <dbReference type="ARBA" id="ARBA00022490"/>
    </source>
</evidence>
<dbReference type="CDD" id="cd23767">
    <property type="entry name" value="IQCD"/>
    <property type="match status" value="1"/>
</dbReference>
<dbReference type="InterPro" id="IPR001609">
    <property type="entry name" value="Myosin_head_motor_dom-like"/>
</dbReference>
<feature type="region of interest" description="Disordered" evidence="11">
    <location>
        <begin position="1"/>
        <end position="53"/>
    </location>
</feature>
<evidence type="ECO:0000256" key="7">
    <source>
        <dbReference type="ARBA" id="ARBA00023123"/>
    </source>
</evidence>
<dbReference type="InterPro" id="IPR036057">
    <property type="entry name" value="MYSc_Myo15"/>
</dbReference>
<feature type="compositionally biased region" description="Polar residues" evidence="11">
    <location>
        <begin position="453"/>
        <end position="465"/>
    </location>
</feature>
<dbReference type="CDD" id="cd01387">
    <property type="entry name" value="MYSc_Myo15"/>
    <property type="match status" value="1"/>
</dbReference>
<feature type="compositionally biased region" description="Polar residues" evidence="11">
    <location>
        <begin position="15"/>
        <end position="38"/>
    </location>
</feature>
<feature type="compositionally biased region" description="Basic and acidic residues" evidence="11">
    <location>
        <begin position="516"/>
        <end position="527"/>
    </location>
</feature>
<feature type="region of interest" description="Disordered" evidence="11">
    <location>
        <begin position="2453"/>
        <end position="2473"/>
    </location>
</feature>
<feature type="region of interest" description="Disordered" evidence="11">
    <location>
        <begin position="500"/>
        <end position="527"/>
    </location>
</feature>
<evidence type="ECO:0000259" key="12">
    <source>
        <dbReference type="PROSITE" id="PS51016"/>
    </source>
</evidence>
<feature type="compositionally biased region" description="Low complexity" evidence="11">
    <location>
        <begin position="500"/>
        <end position="510"/>
    </location>
</feature>
<name>A0A8J2HJX2_COTCN</name>
<gene>
    <name evidence="14" type="ORF">HICCMSTLAB_LOCUS6990</name>
</gene>